<name>A0A0G4NWY4_PENC3</name>
<dbReference type="AlphaFoldDB" id="A0A0G4NWY4"/>
<protein>
    <submittedName>
        <fullName evidence="1">Str. FM013</fullName>
    </submittedName>
</protein>
<proteinExistence type="predicted"/>
<reference evidence="1 2" key="1">
    <citation type="journal article" date="2014" name="Nat. Commun.">
        <title>Multiple recent horizontal transfers of a large genomic region in cheese making fungi.</title>
        <authorList>
            <person name="Cheeseman K."/>
            <person name="Ropars J."/>
            <person name="Renault P."/>
            <person name="Dupont J."/>
            <person name="Gouzy J."/>
            <person name="Branca A."/>
            <person name="Abraham A.L."/>
            <person name="Ceppi M."/>
            <person name="Conseiller E."/>
            <person name="Debuchy R."/>
            <person name="Malagnac F."/>
            <person name="Goarin A."/>
            <person name="Silar P."/>
            <person name="Lacoste S."/>
            <person name="Sallet E."/>
            <person name="Bensimon A."/>
            <person name="Giraud T."/>
            <person name="Brygoo Y."/>
        </authorList>
    </citation>
    <scope>NUCLEOTIDE SEQUENCE [LARGE SCALE GENOMIC DNA]</scope>
    <source>
        <strain evidence="2">FM 013</strain>
    </source>
</reference>
<accession>A0A0G4NWY4</accession>
<dbReference type="Proteomes" id="UP000053732">
    <property type="component" value="Unassembled WGS sequence"/>
</dbReference>
<evidence type="ECO:0000313" key="1">
    <source>
        <dbReference type="EMBL" id="CRL18565.1"/>
    </source>
</evidence>
<organism evidence="1 2">
    <name type="scientific">Penicillium camemberti (strain FM 013)</name>
    <dbReference type="NCBI Taxonomy" id="1429867"/>
    <lineage>
        <taxon>Eukaryota</taxon>
        <taxon>Fungi</taxon>
        <taxon>Dikarya</taxon>
        <taxon>Ascomycota</taxon>
        <taxon>Pezizomycotina</taxon>
        <taxon>Eurotiomycetes</taxon>
        <taxon>Eurotiomycetidae</taxon>
        <taxon>Eurotiales</taxon>
        <taxon>Aspergillaceae</taxon>
        <taxon>Penicillium</taxon>
    </lineage>
</organism>
<keyword evidence="2" id="KW-1185">Reference proteome</keyword>
<dbReference type="EMBL" id="HG793135">
    <property type="protein sequence ID" value="CRL18565.1"/>
    <property type="molecule type" value="Genomic_DNA"/>
</dbReference>
<gene>
    <name evidence="1" type="ORF">PCAMFM013_S002g000435</name>
</gene>
<evidence type="ECO:0000313" key="2">
    <source>
        <dbReference type="Proteomes" id="UP000053732"/>
    </source>
</evidence>
<sequence>MTRLYSVEIIGLTKRAAFQTLYDGSKPVRQLGASGLSTLSVLQIFDFGVDMML</sequence>